<dbReference type="Proteomes" id="UP001231445">
    <property type="component" value="Chromosome"/>
</dbReference>
<dbReference type="EMBL" id="CP127221">
    <property type="protein sequence ID" value="WIW95074.1"/>
    <property type="molecule type" value="Genomic_DNA"/>
</dbReference>
<organism evidence="3 4">
    <name type="scientific">Altererythrobacter rubellus</name>
    <dbReference type="NCBI Taxonomy" id="2173831"/>
    <lineage>
        <taxon>Bacteria</taxon>
        <taxon>Pseudomonadati</taxon>
        <taxon>Pseudomonadota</taxon>
        <taxon>Alphaproteobacteria</taxon>
        <taxon>Sphingomonadales</taxon>
        <taxon>Erythrobacteraceae</taxon>
        <taxon>Altererythrobacter</taxon>
    </lineage>
</organism>
<protein>
    <submittedName>
        <fullName evidence="3">FAD-dependent oxidoreductase</fullName>
        <ecNumber evidence="3">1.-.-.-</ecNumber>
    </submittedName>
</protein>
<dbReference type="Gene3D" id="3.30.9.10">
    <property type="entry name" value="D-Amino Acid Oxidase, subunit A, domain 2"/>
    <property type="match status" value="1"/>
</dbReference>
<keyword evidence="1 3" id="KW-0560">Oxidoreductase</keyword>
<dbReference type="Pfam" id="PF01266">
    <property type="entry name" value="DAO"/>
    <property type="match status" value="1"/>
</dbReference>
<keyword evidence="4" id="KW-1185">Reference proteome</keyword>
<accession>A0A9Y2B4A4</accession>
<dbReference type="GO" id="GO:0016491">
    <property type="term" value="F:oxidoreductase activity"/>
    <property type="evidence" value="ECO:0007669"/>
    <property type="project" value="UniProtKB-KW"/>
</dbReference>
<dbReference type="InterPro" id="IPR006076">
    <property type="entry name" value="FAD-dep_OxRdtase"/>
</dbReference>
<evidence type="ECO:0000313" key="3">
    <source>
        <dbReference type="EMBL" id="WIW95074.1"/>
    </source>
</evidence>
<dbReference type="SUPFAM" id="SSF51905">
    <property type="entry name" value="FAD/NAD(P)-binding domain"/>
    <property type="match status" value="1"/>
</dbReference>
<evidence type="ECO:0000256" key="1">
    <source>
        <dbReference type="ARBA" id="ARBA00023002"/>
    </source>
</evidence>
<evidence type="ECO:0000313" key="4">
    <source>
        <dbReference type="Proteomes" id="UP001231445"/>
    </source>
</evidence>
<dbReference type="Gene3D" id="3.50.50.60">
    <property type="entry name" value="FAD/NAD(P)-binding domain"/>
    <property type="match status" value="1"/>
</dbReference>
<dbReference type="GO" id="GO:0005737">
    <property type="term" value="C:cytoplasm"/>
    <property type="evidence" value="ECO:0007669"/>
    <property type="project" value="TreeGrafter"/>
</dbReference>
<gene>
    <name evidence="3" type="ORF">QQX03_08900</name>
</gene>
<dbReference type="EC" id="1.-.-.-" evidence="3"/>
<dbReference type="InterPro" id="IPR036188">
    <property type="entry name" value="FAD/NAD-bd_sf"/>
</dbReference>
<dbReference type="KEGG" id="arue:QQX03_08900"/>
<reference evidence="3 4" key="1">
    <citation type="submission" date="2023-06" db="EMBL/GenBank/DDBJ databases">
        <title>Altererythrobacter rubellus NBRC 112769 genome.</title>
        <authorList>
            <person name="Zhang K."/>
        </authorList>
    </citation>
    <scope>NUCLEOTIDE SEQUENCE [LARGE SCALE GENOMIC DNA]</scope>
    <source>
        <strain evidence="3 4">NBRC 112769</strain>
    </source>
</reference>
<name>A0A9Y2B4A4_9SPHN</name>
<dbReference type="RefSeq" id="WP_285975390.1">
    <property type="nucleotide sequence ID" value="NZ_CP127221.1"/>
</dbReference>
<proteinExistence type="predicted"/>
<sequence length="370" mass="39320">MKQIDCLVVGAGIAGLSAAARIAAHRSVIVCEAEGAVGMHASGRSAAFAHFDMESAIVCALTAASLPLLQELGAKPHPALFVALDGQLEKLDQLETNYRKWAPGIERLDPVQACELVPVLKQDSEGIVGALLDSDGRKLDAHALLEGHRKALRVSGGELTVGAPVKAIRRNSDRWIVDTPGQSYSAKVIVNAAGAWADHVASLAGVEPVGIQPLRRTVITFDVPADMDVSRWPFTKTVGTGFYIEPEGSGQLLACPMDEHPSDPCDSQPEEEDIALTAWRVEQATTLEIKRIASKWAGLRSFAPDREPVVGFDPDASGFFWLAGQGGFGLQTSPAMALAAEALICQLGWPEELRAVSVAPAQLSPARLRS</sequence>
<feature type="domain" description="FAD dependent oxidoreductase" evidence="2">
    <location>
        <begin position="5"/>
        <end position="339"/>
    </location>
</feature>
<dbReference type="PANTHER" id="PTHR13847:SF287">
    <property type="entry name" value="FAD-DEPENDENT OXIDOREDUCTASE DOMAIN-CONTAINING PROTEIN 1"/>
    <property type="match status" value="1"/>
</dbReference>
<dbReference type="PANTHER" id="PTHR13847">
    <property type="entry name" value="SARCOSINE DEHYDROGENASE-RELATED"/>
    <property type="match status" value="1"/>
</dbReference>
<evidence type="ECO:0000259" key="2">
    <source>
        <dbReference type="Pfam" id="PF01266"/>
    </source>
</evidence>
<dbReference type="AlphaFoldDB" id="A0A9Y2B4A4"/>